<dbReference type="Gene3D" id="1.10.10.10">
    <property type="entry name" value="Winged helix-like DNA-binding domain superfamily/Winged helix DNA-binding domain"/>
    <property type="match status" value="1"/>
</dbReference>
<proteinExistence type="inferred from homology"/>
<keyword evidence="2 3" id="KW-0238">DNA-binding</keyword>
<dbReference type="KEGG" id="cfi:Celf_1733"/>
<dbReference type="Proteomes" id="UP000008460">
    <property type="component" value="Chromosome"/>
</dbReference>
<dbReference type="PANTHER" id="PTHR47691:SF3">
    <property type="entry name" value="HTH-TYPE TRANSCRIPTIONAL REGULATOR RV0890C-RELATED"/>
    <property type="match status" value="1"/>
</dbReference>
<dbReference type="SUPFAM" id="SSF52540">
    <property type="entry name" value="P-loop containing nucleoside triphosphate hydrolases"/>
    <property type="match status" value="1"/>
</dbReference>
<feature type="compositionally biased region" description="Low complexity" evidence="4">
    <location>
        <begin position="991"/>
        <end position="1005"/>
    </location>
</feature>
<dbReference type="PROSITE" id="PS51755">
    <property type="entry name" value="OMPR_PHOB"/>
    <property type="match status" value="1"/>
</dbReference>
<evidence type="ECO:0000313" key="6">
    <source>
        <dbReference type="EMBL" id="AEE45865.1"/>
    </source>
</evidence>
<dbReference type="InterPro" id="IPR001867">
    <property type="entry name" value="OmpR/PhoB-type_DNA-bd"/>
</dbReference>
<keyword evidence="7" id="KW-1185">Reference proteome</keyword>
<dbReference type="EMBL" id="CP002666">
    <property type="protein sequence ID" value="AEE45865.1"/>
    <property type="molecule type" value="Genomic_DNA"/>
</dbReference>
<dbReference type="AlphaFoldDB" id="F4H8I4"/>
<organism evidence="6 7">
    <name type="scientific">Cellulomonas fimi (strain ATCC 484 / DSM 20113 / JCM 1341 / CCUG 24087 / LMG 16345 / NBRC 15513 / NCIMB 8980 / NCTC 7547 / NRS-133)</name>
    <dbReference type="NCBI Taxonomy" id="590998"/>
    <lineage>
        <taxon>Bacteria</taxon>
        <taxon>Bacillati</taxon>
        <taxon>Actinomycetota</taxon>
        <taxon>Actinomycetes</taxon>
        <taxon>Micrococcales</taxon>
        <taxon>Cellulomonadaceae</taxon>
        <taxon>Cellulomonas</taxon>
    </lineage>
</organism>
<dbReference type="PRINTS" id="PR00364">
    <property type="entry name" value="DISEASERSIST"/>
</dbReference>
<feature type="domain" description="OmpR/PhoB-type" evidence="5">
    <location>
        <begin position="1"/>
        <end position="101"/>
    </location>
</feature>
<dbReference type="InterPro" id="IPR016032">
    <property type="entry name" value="Sig_transdc_resp-reg_C-effctor"/>
</dbReference>
<dbReference type="Gene3D" id="1.25.40.10">
    <property type="entry name" value="Tetratricopeptide repeat domain"/>
    <property type="match status" value="1"/>
</dbReference>
<dbReference type="SUPFAM" id="SSF48452">
    <property type="entry name" value="TPR-like"/>
    <property type="match status" value="1"/>
</dbReference>
<feature type="DNA-binding region" description="OmpR/PhoB-type" evidence="3">
    <location>
        <begin position="1"/>
        <end position="101"/>
    </location>
</feature>
<dbReference type="InterPro" id="IPR005158">
    <property type="entry name" value="BTAD"/>
</dbReference>
<dbReference type="Gene3D" id="3.40.50.300">
    <property type="entry name" value="P-loop containing nucleotide triphosphate hydrolases"/>
    <property type="match status" value="1"/>
</dbReference>
<dbReference type="RefSeq" id="WP_013770891.1">
    <property type="nucleotide sequence ID" value="NC_015514.1"/>
</dbReference>
<evidence type="ECO:0000259" key="5">
    <source>
        <dbReference type="PROSITE" id="PS51755"/>
    </source>
</evidence>
<dbReference type="eggNOG" id="COG3903">
    <property type="taxonomic scope" value="Bacteria"/>
</dbReference>
<sequence>MTDRPRYRLLGPLEVRRDGADRPVTGPQQRALLAVLLAHRGRAVTDDVLVDTLWPDGPPPSARHTLRAHVSRLRTLVGDDVRTLDGGYVLDVPPDATDAGAFEAMVRAAGAQAPRDTVVTLEQALALWHGPAFGRAAELAPVAAAARHLDGLRLDALHALAEALVAAGRPGDAVTTADALVALDPYRELAWAVAVRARTAAGRPADALATHRRAAGALDELGLLPGPALRAAQAEALAVGAPVAPSPPDAPRRTADPSDASPAPLAADRGPATARPGSDAAAHVPRPPARPDGVPTAPPGRAVPLPRTPYVPRAGEVAAVRSLLDEARLVTLAGPGGVGKTRLALEVARTVPPARTRFVELGAVRDPSAVPAAVVAAAGLSAAAGPPATAMTALAARDLVVVLDNCEHVVDAVAEVVGTLLDHPGPLRLLATSREPLRVPGEHVHRVAPLDPSAARRLFVARARAAGATTTADDPEVDHVVDLLDGLPLALEMAGVRAAATSSADLVDELRHRLGELAHGARAVEPRHASLTALVDWSRDLLDPAARRALDGWPVFASAVLPAVAASVLDVARAQVETLAARSLVVRDDAHGRTRLRMLRTVRAAVGEPFDDAPVRARHAAVVADLLAAADARLHGPDEPAARGEADDLLAEAGAAHAWARRHDTGTAVRLTRALHDHAVDGLRDEVLGWAALLVADAGGRAHPAAHASLAARLVLGGRHVEGARHARRALASADALADRLHAIEVLADAALFEGDLDEAAALGDVLVEHGTRAGSVHHVEIGHSYRVLRLTYTGETSAARDALARCRAAVDALGVPPGPTTAGWLAFLAGEVEADADPPAALASLRAARDLAAVAGNRYLGGVARSAATALLARHGDARVTRTDGPGTPWSDVAEVLRWWLDAGDRTHLVTTLRNVLVLLERAGDDDGAATLWGAVVEADDVPVAYGTERARLDDVRAALEHRLGAARFADRVRTGRARSPEQAAHGLLTPGATPSTTTSAPGDDPYRTSR</sequence>
<dbReference type="GO" id="GO:0000160">
    <property type="term" value="P:phosphorelay signal transduction system"/>
    <property type="evidence" value="ECO:0007669"/>
    <property type="project" value="InterPro"/>
</dbReference>
<evidence type="ECO:0000256" key="4">
    <source>
        <dbReference type="SAM" id="MobiDB-lite"/>
    </source>
</evidence>
<dbReference type="PANTHER" id="PTHR47691">
    <property type="entry name" value="REGULATOR-RELATED"/>
    <property type="match status" value="1"/>
</dbReference>
<accession>F4H8I4</accession>
<dbReference type="GO" id="GO:0006355">
    <property type="term" value="P:regulation of DNA-templated transcription"/>
    <property type="evidence" value="ECO:0007669"/>
    <property type="project" value="InterPro"/>
</dbReference>
<dbReference type="SMART" id="SM00862">
    <property type="entry name" value="Trans_reg_C"/>
    <property type="match status" value="1"/>
</dbReference>
<reference evidence="6 7" key="1">
    <citation type="submission" date="2011-04" db="EMBL/GenBank/DDBJ databases">
        <title>Complete sequence of Cellulomonas fimi ATCC 484.</title>
        <authorList>
            <consortium name="US DOE Joint Genome Institute"/>
            <person name="Lucas S."/>
            <person name="Han J."/>
            <person name="Lapidus A."/>
            <person name="Cheng J.-F."/>
            <person name="Goodwin L."/>
            <person name="Pitluck S."/>
            <person name="Peters L."/>
            <person name="Chertkov O."/>
            <person name="Detter J.C."/>
            <person name="Han C."/>
            <person name="Tapia R."/>
            <person name="Land M."/>
            <person name="Hauser L."/>
            <person name="Kyrpides N."/>
            <person name="Ivanova N."/>
            <person name="Ovchinnikova G."/>
            <person name="Pagani I."/>
            <person name="Mead D."/>
            <person name="Brumm P."/>
            <person name="Woyke T."/>
        </authorList>
    </citation>
    <scope>NUCLEOTIDE SEQUENCE [LARGE SCALE GENOMIC DNA]</scope>
    <source>
        <strain evidence="7">ATCC 484 / DSM 20113 / JCM 1341 / NBRC 15513 / NCIMB 8980 / NCTC 7547</strain>
    </source>
</reference>
<dbReference type="SUPFAM" id="SSF46894">
    <property type="entry name" value="C-terminal effector domain of the bipartite response regulators"/>
    <property type="match status" value="1"/>
</dbReference>
<dbReference type="InterPro" id="IPR036388">
    <property type="entry name" value="WH-like_DNA-bd_sf"/>
</dbReference>
<dbReference type="InterPro" id="IPR027417">
    <property type="entry name" value="P-loop_NTPase"/>
</dbReference>
<feature type="region of interest" description="Disordered" evidence="4">
    <location>
        <begin position="241"/>
        <end position="308"/>
    </location>
</feature>
<dbReference type="eggNOG" id="COG3629">
    <property type="taxonomic scope" value="Bacteria"/>
</dbReference>
<dbReference type="SMART" id="SM01043">
    <property type="entry name" value="BTAD"/>
    <property type="match status" value="1"/>
</dbReference>
<dbReference type="Pfam" id="PF03704">
    <property type="entry name" value="BTAD"/>
    <property type="match status" value="1"/>
</dbReference>
<evidence type="ECO:0000256" key="1">
    <source>
        <dbReference type="ARBA" id="ARBA00005820"/>
    </source>
</evidence>
<dbReference type="GO" id="GO:0003677">
    <property type="term" value="F:DNA binding"/>
    <property type="evidence" value="ECO:0007669"/>
    <property type="project" value="UniProtKB-UniRule"/>
</dbReference>
<feature type="region of interest" description="Disordered" evidence="4">
    <location>
        <begin position="973"/>
        <end position="1012"/>
    </location>
</feature>
<name>F4H8I4_CELFA</name>
<feature type="compositionally biased region" description="Low complexity" evidence="4">
    <location>
        <begin position="257"/>
        <end position="268"/>
    </location>
</feature>
<dbReference type="InterPro" id="IPR011990">
    <property type="entry name" value="TPR-like_helical_dom_sf"/>
</dbReference>
<comment type="similarity">
    <text evidence="1">Belongs to the AfsR/DnrI/RedD regulatory family.</text>
</comment>
<evidence type="ECO:0000256" key="2">
    <source>
        <dbReference type="ARBA" id="ARBA00023125"/>
    </source>
</evidence>
<evidence type="ECO:0000313" key="7">
    <source>
        <dbReference type="Proteomes" id="UP000008460"/>
    </source>
</evidence>
<dbReference type="Pfam" id="PF00486">
    <property type="entry name" value="Trans_reg_C"/>
    <property type="match status" value="1"/>
</dbReference>
<evidence type="ECO:0000256" key="3">
    <source>
        <dbReference type="PROSITE-ProRule" id="PRU01091"/>
    </source>
</evidence>
<gene>
    <name evidence="6" type="ordered locus">Celf_1733</name>
</gene>
<protein>
    <submittedName>
        <fullName evidence="6">Transcriptional regulator, winged helix family</fullName>
    </submittedName>
</protein>
<dbReference type="HOGENOM" id="CLU_004665_1_0_11"/>
<dbReference type="STRING" id="590998.Celf_1733"/>